<dbReference type="GO" id="GO:0003743">
    <property type="term" value="F:translation initiation factor activity"/>
    <property type="evidence" value="ECO:0007669"/>
    <property type="project" value="UniProtKB-KW"/>
</dbReference>
<gene>
    <name evidence="1" type="ORF">GW7_09471</name>
</gene>
<dbReference type="STRING" id="10181.G5BP51"/>
<keyword evidence="1" id="KW-0396">Initiation factor</keyword>
<organism evidence="1 2">
    <name type="scientific">Heterocephalus glaber</name>
    <name type="common">Naked mole rat</name>
    <dbReference type="NCBI Taxonomy" id="10181"/>
    <lineage>
        <taxon>Eukaryota</taxon>
        <taxon>Metazoa</taxon>
        <taxon>Chordata</taxon>
        <taxon>Craniata</taxon>
        <taxon>Vertebrata</taxon>
        <taxon>Euteleostomi</taxon>
        <taxon>Mammalia</taxon>
        <taxon>Eutheria</taxon>
        <taxon>Euarchontoglires</taxon>
        <taxon>Glires</taxon>
        <taxon>Rodentia</taxon>
        <taxon>Hystricomorpha</taxon>
        <taxon>Bathyergidae</taxon>
        <taxon>Heterocephalus</taxon>
    </lineage>
</organism>
<keyword evidence="1" id="KW-0648">Protein biosynthesis</keyword>
<accession>G5BP51</accession>
<dbReference type="SUPFAM" id="SSF55418">
    <property type="entry name" value="eIF4e-like"/>
    <property type="match status" value="1"/>
</dbReference>
<protein>
    <submittedName>
        <fullName evidence="1">Eukaryotic translation initiation factor 4E type 1B</fullName>
    </submittedName>
</protein>
<sequence length="119" mass="13149">MATFLTERSLANKLAPYAHRKGNQTVLPSSSATANWTVCGWRYFEEHSKEVCGAVINIHTKGDEIDVWTREAEDQASVLHIGHVDKECLGLSVKTITGYQAHTDMGTKSNSLAKNKFVV</sequence>
<evidence type="ECO:0000313" key="2">
    <source>
        <dbReference type="Proteomes" id="UP000006813"/>
    </source>
</evidence>
<name>G5BP51_HETGA</name>
<reference evidence="1 2" key="1">
    <citation type="journal article" date="2011" name="Nature">
        <title>Genome sequencing reveals insights into physiology and longevity of the naked mole rat.</title>
        <authorList>
            <person name="Kim E.B."/>
            <person name="Fang X."/>
            <person name="Fushan A.A."/>
            <person name="Huang Z."/>
            <person name="Lobanov A.V."/>
            <person name="Han L."/>
            <person name="Marino S.M."/>
            <person name="Sun X."/>
            <person name="Turanov A.A."/>
            <person name="Yang P."/>
            <person name="Yim S.H."/>
            <person name="Zhao X."/>
            <person name="Kasaikina M.V."/>
            <person name="Stoletzki N."/>
            <person name="Peng C."/>
            <person name="Polak P."/>
            <person name="Xiong Z."/>
            <person name="Kiezun A."/>
            <person name="Zhu Y."/>
            <person name="Chen Y."/>
            <person name="Kryukov G.V."/>
            <person name="Zhang Q."/>
            <person name="Peshkin L."/>
            <person name="Yang L."/>
            <person name="Bronson R.T."/>
            <person name="Buffenstein R."/>
            <person name="Wang B."/>
            <person name="Han C."/>
            <person name="Li Q."/>
            <person name="Chen L."/>
            <person name="Zhao W."/>
            <person name="Sunyaev S.R."/>
            <person name="Park T.J."/>
            <person name="Zhang G."/>
            <person name="Wang J."/>
            <person name="Gladyshev V.N."/>
        </authorList>
    </citation>
    <scope>NUCLEOTIDE SEQUENCE [LARGE SCALE GENOMIC DNA]</scope>
</reference>
<dbReference type="Pfam" id="PF01652">
    <property type="entry name" value="IF4E"/>
    <property type="match status" value="1"/>
</dbReference>
<dbReference type="AlphaFoldDB" id="G5BP51"/>
<dbReference type="InterPro" id="IPR001040">
    <property type="entry name" value="TIF_eIF_4E"/>
</dbReference>
<dbReference type="Gene3D" id="3.30.760.10">
    <property type="entry name" value="RNA Cap, Translation Initiation Factor Eif4e"/>
    <property type="match status" value="1"/>
</dbReference>
<dbReference type="GO" id="GO:0003723">
    <property type="term" value="F:RNA binding"/>
    <property type="evidence" value="ECO:0007669"/>
    <property type="project" value="InterPro"/>
</dbReference>
<evidence type="ECO:0000313" key="1">
    <source>
        <dbReference type="EMBL" id="EHB11062.1"/>
    </source>
</evidence>
<proteinExistence type="predicted"/>
<dbReference type="InParanoid" id="G5BP51"/>
<dbReference type="InterPro" id="IPR023398">
    <property type="entry name" value="TIF_eIF4e-like"/>
</dbReference>
<dbReference type="Proteomes" id="UP000006813">
    <property type="component" value="Unassembled WGS sequence"/>
</dbReference>
<dbReference type="EMBL" id="JH171222">
    <property type="protein sequence ID" value="EHB11062.1"/>
    <property type="molecule type" value="Genomic_DNA"/>
</dbReference>